<accession>A0ABR7U156</accession>
<gene>
    <name evidence="1" type="ORF">HA482_05670</name>
</gene>
<protein>
    <submittedName>
        <fullName evidence="1">Uncharacterized protein</fullName>
    </submittedName>
</protein>
<reference evidence="1 2" key="1">
    <citation type="journal article" date="2020" name="Arch. Microbiol.">
        <title>Bradyrhizobium campsiandrae sp. nov., a nitrogen-fixing bacterial strain isolated from a native leguminous tree from the Amazon adapted to flooded conditions.</title>
        <authorList>
            <person name="Cabral Michel D."/>
            <person name="Martins da Costa E."/>
            <person name="Azarias Guimaraes A."/>
            <person name="Soares de Carvalho T."/>
            <person name="Santos de Castro Caputo P."/>
            <person name="Willems A."/>
            <person name="de Souza Moreira F.M."/>
        </authorList>
    </citation>
    <scope>NUCLEOTIDE SEQUENCE [LARGE SCALE GENOMIC DNA]</scope>
    <source>
        <strain evidence="2">INPA 384B</strain>
    </source>
</reference>
<dbReference type="Proteomes" id="UP000639516">
    <property type="component" value="Unassembled WGS sequence"/>
</dbReference>
<evidence type="ECO:0000313" key="2">
    <source>
        <dbReference type="Proteomes" id="UP000639516"/>
    </source>
</evidence>
<keyword evidence="2" id="KW-1185">Reference proteome</keyword>
<dbReference type="RefSeq" id="WP_188098791.1">
    <property type="nucleotide sequence ID" value="NZ_JAANIH010000011.1"/>
</dbReference>
<comment type="caution">
    <text evidence="1">The sequence shown here is derived from an EMBL/GenBank/DDBJ whole genome shotgun (WGS) entry which is preliminary data.</text>
</comment>
<name>A0ABR7U156_9BRAD</name>
<dbReference type="EMBL" id="JAATTO010000006">
    <property type="protein sequence ID" value="MBC9977707.1"/>
    <property type="molecule type" value="Genomic_DNA"/>
</dbReference>
<proteinExistence type="predicted"/>
<organism evidence="1 2">
    <name type="scientific">Bradyrhizobium campsiandrae</name>
    <dbReference type="NCBI Taxonomy" id="1729892"/>
    <lineage>
        <taxon>Bacteria</taxon>
        <taxon>Pseudomonadati</taxon>
        <taxon>Pseudomonadota</taxon>
        <taxon>Alphaproteobacteria</taxon>
        <taxon>Hyphomicrobiales</taxon>
        <taxon>Nitrobacteraceae</taxon>
        <taxon>Bradyrhizobium</taxon>
    </lineage>
</organism>
<evidence type="ECO:0000313" key="1">
    <source>
        <dbReference type="EMBL" id="MBC9977707.1"/>
    </source>
</evidence>
<sequence>MTNLFYRGYTIERLDEVYIAKPTHDDGQPFELFSTQIRRVLEAINALWLTASQLSGCEFDTDHLISPRWARDWLKSATDSIDLDQAYRRGAC</sequence>